<dbReference type="SMART" id="SM00184">
    <property type="entry name" value="RING"/>
    <property type="match status" value="1"/>
</dbReference>
<evidence type="ECO:0000256" key="3">
    <source>
        <dbReference type="ARBA" id="ARBA00022833"/>
    </source>
</evidence>
<keyword evidence="3" id="KW-0862">Zinc</keyword>
<evidence type="ECO:0000256" key="1">
    <source>
        <dbReference type="ARBA" id="ARBA00022723"/>
    </source>
</evidence>
<name>A0A2A4K042_HELVI</name>
<dbReference type="PANTHER" id="PTHR23041:SF78">
    <property type="entry name" value="E3 UBIQUITIN-PROTEIN LIGASE RNF4"/>
    <property type="match status" value="1"/>
</dbReference>
<dbReference type="PANTHER" id="PTHR23041">
    <property type="entry name" value="RING FINGER DOMAIN-CONTAINING"/>
    <property type="match status" value="1"/>
</dbReference>
<dbReference type="AlphaFoldDB" id="A0A2A4K042"/>
<feature type="region of interest" description="Disordered" evidence="5">
    <location>
        <begin position="73"/>
        <end position="93"/>
    </location>
</feature>
<dbReference type="InterPro" id="IPR017907">
    <property type="entry name" value="Znf_RING_CS"/>
</dbReference>
<dbReference type="PROSITE" id="PS50089">
    <property type="entry name" value="ZF_RING_2"/>
    <property type="match status" value="1"/>
</dbReference>
<dbReference type="InterPro" id="IPR001841">
    <property type="entry name" value="Znf_RING"/>
</dbReference>
<evidence type="ECO:0000259" key="6">
    <source>
        <dbReference type="PROSITE" id="PS50089"/>
    </source>
</evidence>
<dbReference type="SUPFAM" id="SSF57850">
    <property type="entry name" value="RING/U-box"/>
    <property type="match status" value="1"/>
</dbReference>
<organism evidence="7">
    <name type="scientific">Heliothis virescens</name>
    <name type="common">Tobacco budworm moth</name>
    <dbReference type="NCBI Taxonomy" id="7102"/>
    <lineage>
        <taxon>Eukaryota</taxon>
        <taxon>Metazoa</taxon>
        <taxon>Ecdysozoa</taxon>
        <taxon>Arthropoda</taxon>
        <taxon>Hexapoda</taxon>
        <taxon>Insecta</taxon>
        <taxon>Pterygota</taxon>
        <taxon>Neoptera</taxon>
        <taxon>Endopterygota</taxon>
        <taxon>Lepidoptera</taxon>
        <taxon>Glossata</taxon>
        <taxon>Ditrysia</taxon>
        <taxon>Noctuoidea</taxon>
        <taxon>Noctuidae</taxon>
        <taxon>Heliothinae</taxon>
        <taxon>Heliothis</taxon>
    </lineage>
</organism>
<protein>
    <recommendedName>
        <fullName evidence="6">RING-type domain-containing protein</fullName>
    </recommendedName>
</protein>
<reference evidence="7" key="1">
    <citation type="submission" date="2017-09" db="EMBL/GenBank/DDBJ databases">
        <title>Contemporary evolution of a Lepidopteran species, Heliothis virescens, in response to modern agricultural practices.</title>
        <authorList>
            <person name="Fritz M.L."/>
            <person name="Deyonke A.M."/>
            <person name="Papanicolaou A."/>
            <person name="Micinski S."/>
            <person name="Westbrook J."/>
            <person name="Gould F."/>
        </authorList>
    </citation>
    <scope>NUCLEOTIDE SEQUENCE [LARGE SCALE GENOMIC DNA]</scope>
    <source>
        <strain evidence="7">HvINT-</strain>
        <tissue evidence="7">Whole body</tissue>
    </source>
</reference>
<gene>
    <name evidence="7" type="ORF">B5V51_6769</name>
</gene>
<dbReference type="InterPro" id="IPR013083">
    <property type="entry name" value="Znf_RING/FYVE/PHD"/>
</dbReference>
<evidence type="ECO:0000256" key="2">
    <source>
        <dbReference type="ARBA" id="ARBA00022771"/>
    </source>
</evidence>
<dbReference type="PROSITE" id="PS00518">
    <property type="entry name" value="ZF_RING_1"/>
    <property type="match status" value="1"/>
</dbReference>
<sequence length="157" mass="17279">MSNSGDVIDLTNSFILADHCGISNEIIDLDTDDSFCVDNDRPGDYESVNSQSLVKSNKPTLRLIAAENTIKKKTAKQKSPTIKARQSSPLPDRSKKFGGCPICWDELGKNPLASTKCGHVYCMKCIEGYLKVQKKCPTCRQSLKGSSAYHPLYLSSE</sequence>
<dbReference type="Gene3D" id="3.30.40.10">
    <property type="entry name" value="Zinc/RING finger domain, C3HC4 (zinc finger)"/>
    <property type="match status" value="1"/>
</dbReference>
<feature type="compositionally biased region" description="Polar residues" evidence="5">
    <location>
        <begin position="77"/>
        <end position="89"/>
    </location>
</feature>
<accession>A0A2A4K042</accession>
<proteinExistence type="predicted"/>
<dbReference type="InterPro" id="IPR047134">
    <property type="entry name" value="RNF4"/>
</dbReference>
<evidence type="ECO:0000256" key="4">
    <source>
        <dbReference type="PROSITE-ProRule" id="PRU00175"/>
    </source>
</evidence>
<evidence type="ECO:0000256" key="5">
    <source>
        <dbReference type="SAM" id="MobiDB-lite"/>
    </source>
</evidence>
<dbReference type="STRING" id="7102.A0A2A4K042"/>
<dbReference type="EMBL" id="NWSH01000300">
    <property type="protein sequence ID" value="PCG77635.1"/>
    <property type="molecule type" value="Genomic_DNA"/>
</dbReference>
<feature type="domain" description="RING-type" evidence="6">
    <location>
        <begin position="100"/>
        <end position="140"/>
    </location>
</feature>
<keyword evidence="1" id="KW-0479">Metal-binding</keyword>
<evidence type="ECO:0000313" key="7">
    <source>
        <dbReference type="EMBL" id="PCG77635.1"/>
    </source>
</evidence>
<dbReference type="Pfam" id="PF13923">
    <property type="entry name" value="zf-C3HC4_2"/>
    <property type="match status" value="1"/>
</dbReference>
<keyword evidence="2 4" id="KW-0863">Zinc-finger</keyword>
<comment type="caution">
    <text evidence="7">The sequence shown here is derived from an EMBL/GenBank/DDBJ whole genome shotgun (WGS) entry which is preliminary data.</text>
</comment>
<dbReference type="GO" id="GO:0008270">
    <property type="term" value="F:zinc ion binding"/>
    <property type="evidence" value="ECO:0007669"/>
    <property type="project" value="UniProtKB-KW"/>
</dbReference>